<dbReference type="EMBL" id="ML119647">
    <property type="protein sequence ID" value="RPA87188.1"/>
    <property type="molecule type" value="Genomic_DNA"/>
</dbReference>
<name>A0A3N4IR15_ASCIM</name>
<evidence type="ECO:0000256" key="1">
    <source>
        <dbReference type="SAM" id="Phobius"/>
    </source>
</evidence>
<dbReference type="Proteomes" id="UP000275078">
    <property type="component" value="Unassembled WGS sequence"/>
</dbReference>
<proteinExistence type="predicted"/>
<feature type="transmembrane region" description="Helical" evidence="1">
    <location>
        <begin position="15"/>
        <end position="36"/>
    </location>
</feature>
<protein>
    <submittedName>
        <fullName evidence="2">Uncharacterized protein</fullName>
    </submittedName>
</protein>
<keyword evidence="1" id="KW-1133">Transmembrane helix</keyword>
<reference evidence="2 3" key="1">
    <citation type="journal article" date="2018" name="Nat. Ecol. Evol.">
        <title>Pezizomycetes genomes reveal the molecular basis of ectomycorrhizal truffle lifestyle.</title>
        <authorList>
            <person name="Murat C."/>
            <person name="Payen T."/>
            <person name="Noel B."/>
            <person name="Kuo A."/>
            <person name="Morin E."/>
            <person name="Chen J."/>
            <person name="Kohler A."/>
            <person name="Krizsan K."/>
            <person name="Balestrini R."/>
            <person name="Da Silva C."/>
            <person name="Montanini B."/>
            <person name="Hainaut M."/>
            <person name="Levati E."/>
            <person name="Barry K.W."/>
            <person name="Belfiori B."/>
            <person name="Cichocki N."/>
            <person name="Clum A."/>
            <person name="Dockter R.B."/>
            <person name="Fauchery L."/>
            <person name="Guy J."/>
            <person name="Iotti M."/>
            <person name="Le Tacon F."/>
            <person name="Lindquist E.A."/>
            <person name="Lipzen A."/>
            <person name="Malagnac F."/>
            <person name="Mello A."/>
            <person name="Molinier V."/>
            <person name="Miyauchi S."/>
            <person name="Poulain J."/>
            <person name="Riccioni C."/>
            <person name="Rubini A."/>
            <person name="Sitrit Y."/>
            <person name="Splivallo R."/>
            <person name="Traeger S."/>
            <person name="Wang M."/>
            <person name="Zifcakova L."/>
            <person name="Wipf D."/>
            <person name="Zambonelli A."/>
            <person name="Paolocci F."/>
            <person name="Nowrousian M."/>
            <person name="Ottonello S."/>
            <person name="Baldrian P."/>
            <person name="Spatafora J.W."/>
            <person name="Henrissat B."/>
            <person name="Nagy L.G."/>
            <person name="Aury J.M."/>
            <person name="Wincker P."/>
            <person name="Grigoriev I.V."/>
            <person name="Bonfante P."/>
            <person name="Martin F.M."/>
        </authorList>
    </citation>
    <scope>NUCLEOTIDE SEQUENCE [LARGE SCALE GENOMIC DNA]</scope>
    <source>
        <strain evidence="2 3">RN42</strain>
    </source>
</reference>
<keyword evidence="3" id="KW-1185">Reference proteome</keyword>
<accession>A0A3N4IR15</accession>
<organism evidence="2 3">
    <name type="scientific">Ascobolus immersus RN42</name>
    <dbReference type="NCBI Taxonomy" id="1160509"/>
    <lineage>
        <taxon>Eukaryota</taxon>
        <taxon>Fungi</taxon>
        <taxon>Dikarya</taxon>
        <taxon>Ascomycota</taxon>
        <taxon>Pezizomycotina</taxon>
        <taxon>Pezizomycetes</taxon>
        <taxon>Pezizales</taxon>
        <taxon>Ascobolaceae</taxon>
        <taxon>Ascobolus</taxon>
    </lineage>
</organism>
<gene>
    <name evidence="2" type="ORF">BJ508DRAFT_97026</name>
</gene>
<evidence type="ECO:0000313" key="3">
    <source>
        <dbReference type="Proteomes" id="UP000275078"/>
    </source>
</evidence>
<dbReference type="AlphaFoldDB" id="A0A3N4IR15"/>
<keyword evidence="1" id="KW-0472">Membrane</keyword>
<sequence>MRFILLCMYVLRERFAWPVSLIIQQMALLLSQFLCLGPMKWHSRMDVSRVRRLSCDCAATPTFILLI</sequence>
<evidence type="ECO:0000313" key="2">
    <source>
        <dbReference type="EMBL" id="RPA87188.1"/>
    </source>
</evidence>
<keyword evidence="1" id="KW-0812">Transmembrane</keyword>